<feature type="chain" id="PRO_5023016139" description="Peptidase inhibitor family I36" evidence="1">
    <location>
        <begin position="33"/>
        <end position="189"/>
    </location>
</feature>
<dbReference type="Proteomes" id="UP000320216">
    <property type="component" value="Chromosome"/>
</dbReference>
<dbReference type="KEGG" id="huw:FPZ11_14925"/>
<protein>
    <recommendedName>
        <fullName evidence="4">Peptidase inhibitor family I36</fullName>
    </recommendedName>
</protein>
<evidence type="ECO:0008006" key="4">
    <source>
        <dbReference type="Google" id="ProtNLM"/>
    </source>
</evidence>
<dbReference type="OrthoDB" id="5123238at2"/>
<feature type="signal peptide" evidence="1">
    <location>
        <begin position="1"/>
        <end position="32"/>
    </location>
</feature>
<evidence type="ECO:0000313" key="2">
    <source>
        <dbReference type="EMBL" id="QDZ15894.1"/>
    </source>
</evidence>
<sequence>MSTRRTRRLSAGFIGAIAGTIVVLGAAVPAHADAVGDAGQNCGVFVDTGQTICVDAGQDLHAAVTADTGKTIVTAATGASAPAAVSRAAVAAASTSYLLGRLYDDQNYGGSYLELYGSGSGCTSSNGFGFANIGSAWYGRVSSFRGYSNCEVKIFSSTSYGGSSYGFYASSSYVGSAMNDKARSVQFHS</sequence>
<dbReference type="AlphaFoldDB" id="A0A5B8M7B5"/>
<organism evidence="2 3">
    <name type="scientific">Humibacter ginsenosidimutans</name>
    <dbReference type="NCBI Taxonomy" id="2599293"/>
    <lineage>
        <taxon>Bacteria</taxon>
        <taxon>Bacillati</taxon>
        <taxon>Actinomycetota</taxon>
        <taxon>Actinomycetes</taxon>
        <taxon>Micrococcales</taxon>
        <taxon>Microbacteriaceae</taxon>
        <taxon>Humibacter</taxon>
    </lineage>
</organism>
<keyword evidence="1" id="KW-0732">Signal</keyword>
<gene>
    <name evidence="2" type="ORF">FPZ11_14925</name>
</gene>
<dbReference type="EMBL" id="CP042305">
    <property type="protein sequence ID" value="QDZ15894.1"/>
    <property type="molecule type" value="Genomic_DNA"/>
</dbReference>
<evidence type="ECO:0000256" key="1">
    <source>
        <dbReference type="SAM" id="SignalP"/>
    </source>
</evidence>
<accession>A0A5B8M7B5</accession>
<evidence type="ECO:0000313" key="3">
    <source>
        <dbReference type="Proteomes" id="UP000320216"/>
    </source>
</evidence>
<dbReference type="Gene3D" id="2.60.20.10">
    <property type="entry name" value="Crystallins"/>
    <property type="match status" value="1"/>
</dbReference>
<name>A0A5B8M7B5_9MICO</name>
<reference evidence="2 3" key="1">
    <citation type="submission" date="2019-07" db="EMBL/GenBank/DDBJ databases">
        <title>Full genome sequence of Humibacter sp. WJ7-1.</title>
        <authorList>
            <person name="Im W.-T."/>
        </authorList>
    </citation>
    <scope>NUCLEOTIDE SEQUENCE [LARGE SCALE GENOMIC DNA]</scope>
    <source>
        <strain evidence="2 3">WJ7-1</strain>
    </source>
</reference>
<keyword evidence="3" id="KW-1185">Reference proteome</keyword>
<proteinExistence type="predicted"/>
<dbReference type="RefSeq" id="WP_146321928.1">
    <property type="nucleotide sequence ID" value="NZ_CP042305.1"/>
</dbReference>